<sequence>MTEKNGLMTGKRGLIMGVANDRSIAWGIAKAAYDAGAELAFTYQGEALQKRVAPLAQSVGGKLVLPCDVTDDASIDATFETIKKEWGSLDFVVHAIAFSDKEELKGKYVSTSRKNFTQTLDISCFSFTAICERARHLMPEGGSLVTLSYFGAERVMPHYNVMGVAKAALECSVRYLAADLGEQNIRVNAISAGPIKTLAASGIGDFRHILRWNELNSPMKRNVTIEDVGGAGLYLLSDLSRGVTGELHHVDSGYNVVGMMRTDAAGDLAEMLKNFNERG</sequence>
<reference evidence="10 11" key="1">
    <citation type="journal article" date="2016" name="Antonie Van Leeuwenhoek">
        <title>Dongia soli sp. nov., isolated from soil from Dokdo, Korea.</title>
        <authorList>
            <person name="Kim D.U."/>
            <person name="Lee H."/>
            <person name="Kim H."/>
            <person name="Kim S.G."/>
            <person name="Ka J.O."/>
        </authorList>
    </citation>
    <scope>NUCLEOTIDE SEQUENCE [LARGE SCALE GENOMIC DNA]</scope>
    <source>
        <strain evidence="10 11">D78</strain>
    </source>
</reference>
<dbReference type="EC" id="1.3.1.9" evidence="9"/>
<proteinExistence type="inferred from homology"/>
<dbReference type="NCBIfam" id="NF006019">
    <property type="entry name" value="PRK08159.1"/>
    <property type="match status" value="1"/>
</dbReference>
<dbReference type="CDD" id="cd05372">
    <property type="entry name" value="ENR_SDR"/>
    <property type="match status" value="1"/>
</dbReference>
<evidence type="ECO:0000256" key="2">
    <source>
        <dbReference type="ARBA" id="ARBA00009233"/>
    </source>
</evidence>
<evidence type="ECO:0000256" key="4">
    <source>
        <dbReference type="ARBA" id="ARBA00022832"/>
    </source>
</evidence>
<evidence type="ECO:0000256" key="3">
    <source>
        <dbReference type="ARBA" id="ARBA00022516"/>
    </source>
</evidence>
<evidence type="ECO:0000256" key="6">
    <source>
        <dbReference type="ARBA" id="ARBA00023098"/>
    </source>
</evidence>
<dbReference type="Gene3D" id="1.10.8.400">
    <property type="entry name" value="Enoyl acyl carrier protein reductase"/>
    <property type="match status" value="1"/>
</dbReference>
<keyword evidence="7 9" id="KW-0275">Fatty acid biosynthesis</keyword>
<evidence type="ECO:0000256" key="9">
    <source>
        <dbReference type="PIRNR" id="PIRNR000094"/>
    </source>
</evidence>
<keyword evidence="3 9" id="KW-0444">Lipid biosynthesis</keyword>
<dbReference type="Proteomes" id="UP001279642">
    <property type="component" value="Unassembled WGS sequence"/>
</dbReference>
<dbReference type="Pfam" id="PF13561">
    <property type="entry name" value="adh_short_C2"/>
    <property type="match status" value="1"/>
</dbReference>
<gene>
    <name evidence="10" type="primary">fabI</name>
    <name evidence="10" type="ORF">SMD27_15320</name>
</gene>
<keyword evidence="5 9" id="KW-0560">Oxidoreductase</keyword>
<name>A0ABU5ECX3_9PROT</name>
<dbReference type="Gene3D" id="3.40.50.720">
    <property type="entry name" value="NAD(P)-binding Rossmann-like Domain"/>
    <property type="match status" value="1"/>
</dbReference>
<comment type="catalytic activity">
    <reaction evidence="8 9">
        <text>a 2,3-saturated acyl-[ACP] + NAD(+) = a (2E)-enoyl-[ACP] + NADH + H(+)</text>
        <dbReference type="Rhea" id="RHEA:10240"/>
        <dbReference type="Rhea" id="RHEA-COMP:9925"/>
        <dbReference type="Rhea" id="RHEA-COMP:9926"/>
        <dbReference type="ChEBI" id="CHEBI:15378"/>
        <dbReference type="ChEBI" id="CHEBI:57540"/>
        <dbReference type="ChEBI" id="CHEBI:57945"/>
        <dbReference type="ChEBI" id="CHEBI:78784"/>
        <dbReference type="ChEBI" id="CHEBI:78785"/>
        <dbReference type="EC" id="1.3.1.9"/>
    </reaction>
</comment>
<dbReference type="InterPro" id="IPR036291">
    <property type="entry name" value="NAD(P)-bd_dom_sf"/>
</dbReference>
<dbReference type="InterPro" id="IPR014358">
    <property type="entry name" value="Enoyl-ACP_Rdtase_NADH"/>
</dbReference>
<evidence type="ECO:0000256" key="7">
    <source>
        <dbReference type="ARBA" id="ARBA00023160"/>
    </source>
</evidence>
<keyword evidence="9" id="KW-0520">NAD</keyword>
<dbReference type="SUPFAM" id="SSF51735">
    <property type="entry name" value="NAD(P)-binding Rossmann-fold domains"/>
    <property type="match status" value="1"/>
</dbReference>
<dbReference type="PRINTS" id="PR00081">
    <property type="entry name" value="GDHRDH"/>
</dbReference>
<dbReference type="InterPro" id="IPR002347">
    <property type="entry name" value="SDR_fam"/>
</dbReference>
<organism evidence="10 11">
    <name type="scientific">Dongia soli</name>
    <dbReference type="NCBI Taxonomy" id="600628"/>
    <lineage>
        <taxon>Bacteria</taxon>
        <taxon>Pseudomonadati</taxon>
        <taxon>Pseudomonadota</taxon>
        <taxon>Alphaproteobacteria</taxon>
        <taxon>Rhodospirillales</taxon>
        <taxon>Dongiaceae</taxon>
        <taxon>Dongia</taxon>
    </lineage>
</organism>
<accession>A0ABU5ECX3</accession>
<keyword evidence="4" id="KW-0276">Fatty acid metabolism</keyword>
<keyword evidence="6" id="KW-0443">Lipid metabolism</keyword>
<evidence type="ECO:0000256" key="5">
    <source>
        <dbReference type="ARBA" id="ARBA00023002"/>
    </source>
</evidence>
<protein>
    <recommendedName>
        <fullName evidence="9">Enoyl-[acyl-carrier-protein] reductase [NADH]</fullName>
        <ecNumber evidence="9">1.3.1.9</ecNumber>
    </recommendedName>
</protein>
<evidence type="ECO:0000313" key="11">
    <source>
        <dbReference type="Proteomes" id="UP001279642"/>
    </source>
</evidence>
<dbReference type="RefSeq" id="WP_320509285.1">
    <property type="nucleotide sequence ID" value="NZ_JAXCLW010000004.1"/>
</dbReference>
<comment type="caution">
    <text evidence="10">The sequence shown here is derived from an EMBL/GenBank/DDBJ whole genome shotgun (WGS) entry which is preliminary data.</text>
</comment>
<evidence type="ECO:0000256" key="8">
    <source>
        <dbReference type="ARBA" id="ARBA00048572"/>
    </source>
</evidence>
<dbReference type="PANTHER" id="PTHR43159:SF2">
    <property type="entry name" value="ENOYL-[ACYL-CARRIER-PROTEIN] REDUCTASE [NADH], CHLOROPLASTIC"/>
    <property type="match status" value="1"/>
</dbReference>
<comment type="similarity">
    <text evidence="2 9">Belongs to the short-chain dehydrogenases/reductases (SDR) family. FabI subfamily.</text>
</comment>
<evidence type="ECO:0000256" key="1">
    <source>
        <dbReference type="ARBA" id="ARBA00005194"/>
    </source>
</evidence>
<dbReference type="EMBL" id="JAXCLW010000004">
    <property type="protein sequence ID" value="MDY0884215.1"/>
    <property type="molecule type" value="Genomic_DNA"/>
</dbReference>
<comment type="pathway">
    <text evidence="1">Lipid metabolism; fatty acid biosynthesis.</text>
</comment>
<keyword evidence="11" id="KW-1185">Reference proteome</keyword>
<evidence type="ECO:0000313" key="10">
    <source>
        <dbReference type="EMBL" id="MDY0884215.1"/>
    </source>
</evidence>
<dbReference type="PANTHER" id="PTHR43159">
    <property type="entry name" value="ENOYL-[ACYL-CARRIER-PROTEIN] REDUCTASE"/>
    <property type="match status" value="1"/>
</dbReference>
<dbReference type="PIRSF" id="PIRSF000094">
    <property type="entry name" value="Enoyl-ACP_rdct"/>
    <property type="match status" value="1"/>
</dbReference>